<name>A0A8H6PAT6_9EURO</name>
<dbReference type="EMBL" id="JACBAD010002003">
    <property type="protein sequence ID" value="KAF7122887.1"/>
    <property type="molecule type" value="Genomic_DNA"/>
</dbReference>
<comment type="caution">
    <text evidence="1">The sequence shown here is derived from an EMBL/GenBank/DDBJ whole genome shotgun (WGS) entry which is preliminary data.</text>
</comment>
<dbReference type="Proteomes" id="UP000630445">
    <property type="component" value="Unassembled WGS sequence"/>
</dbReference>
<accession>A0A8H6PAT6</accession>
<evidence type="ECO:0000313" key="1">
    <source>
        <dbReference type="EMBL" id="KAF7122887.1"/>
    </source>
</evidence>
<keyword evidence="3" id="KW-1185">Reference proteome</keyword>
<dbReference type="OrthoDB" id="4468869at2759"/>
<reference evidence="1" key="1">
    <citation type="submission" date="2020-06" db="EMBL/GenBank/DDBJ databases">
        <title>Draft genome sequences of strains closely related to Aspergillus parafelis and Aspergillus hiratsukae.</title>
        <authorList>
            <person name="Dos Santos R.A.C."/>
            <person name="Rivero-Menendez O."/>
            <person name="Steenwyk J.L."/>
            <person name="Mead M.E."/>
            <person name="Goldman G.H."/>
            <person name="Alastruey-Izquierdo A."/>
            <person name="Rokas A."/>
        </authorList>
    </citation>
    <scope>NUCLEOTIDE SEQUENCE</scope>
    <source>
        <strain evidence="1">CNM-CM5793</strain>
        <strain evidence="2">CNM-CM6106</strain>
    </source>
</reference>
<dbReference type="EMBL" id="JACBAF010002306">
    <property type="protein sequence ID" value="KAF7156989.1"/>
    <property type="molecule type" value="Genomic_DNA"/>
</dbReference>
<dbReference type="Proteomes" id="UP000662466">
    <property type="component" value="Unassembled WGS sequence"/>
</dbReference>
<proteinExistence type="predicted"/>
<gene>
    <name evidence="1" type="ORF">CNMCM5793_000997</name>
    <name evidence="2" type="ORF">CNMCM6106_001768</name>
</gene>
<evidence type="ECO:0000313" key="3">
    <source>
        <dbReference type="Proteomes" id="UP000630445"/>
    </source>
</evidence>
<protein>
    <submittedName>
        <fullName evidence="1">Uncharacterized protein</fullName>
    </submittedName>
</protein>
<organism evidence="1 3">
    <name type="scientific">Aspergillus hiratsukae</name>
    <dbReference type="NCBI Taxonomy" id="1194566"/>
    <lineage>
        <taxon>Eukaryota</taxon>
        <taxon>Fungi</taxon>
        <taxon>Dikarya</taxon>
        <taxon>Ascomycota</taxon>
        <taxon>Pezizomycotina</taxon>
        <taxon>Eurotiomycetes</taxon>
        <taxon>Eurotiomycetidae</taxon>
        <taxon>Eurotiales</taxon>
        <taxon>Aspergillaceae</taxon>
        <taxon>Aspergillus</taxon>
        <taxon>Aspergillus subgen. Fumigati</taxon>
    </lineage>
</organism>
<sequence>MDSTFEEWHRSAGFTDAQQQAIAEARQRFHTAVNGPTTKHIILKIAAAIIKSFTVSNAMVERWPSHIRVLINQFSRSAAEPDKEFESWARPRDLEKRKQAVSVWTSLLAFLVFNWKSYGADGALESMGLNLSWTLKDDIDAIRYYAESGQSWKVLGELASAFFVKVIKDATATPHTNPLVWWLAVLIQTEVLGDQPRWEVAGLQDTLSFSQKLEAIDHYARVVVLEDSFYRWIDMPGEQSPAQKEKLQNSLNQVDISWVDQDAERPPIDTLGMLRSHRQMESSEWMVYTQYIEPIFHEWLTDQTTGPMSTVIRLLHGKLETPSYKKVYKVMMQIEENFSVHPMMADCYPAEEDTKATIEQANKEARACIREEVGSKRESIKWDEVYDTSGMIRIRAIFRDEANDARVVAWVEEADSLIEDMDEDTDSLEDM</sequence>
<dbReference type="AlphaFoldDB" id="A0A8H6PAT6"/>
<evidence type="ECO:0000313" key="2">
    <source>
        <dbReference type="EMBL" id="KAF7156989.1"/>
    </source>
</evidence>